<reference evidence="3 4" key="1">
    <citation type="submission" date="2019-12" db="EMBL/GenBank/DDBJ databases">
        <title>Microbes associate with the intestines of laboratory mice.</title>
        <authorList>
            <person name="Navarre W."/>
            <person name="Wong E."/>
        </authorList>
    </citation>
    <scope>NUCLEOTIDE SEQUENCE [LARGE SCALE GENOMIC DNA]</scope>
    <source>
        <strain evidence="3 4">NM66_B29</strain>
    </source>
</reference>
<dbReference type="InterPro" id="IPR050900">
    <property type="entry name" value="Transposase_IS3/IS150/IS904"/>
</dbReference>
<dbReference type="GO" id="GO:0015074">
    <property type="term" value="P:DNA integration"/>
    <property type="evidence" value="ECO:0007669"/>
    <property type="project" value="InterPro"/>
</dbReference>
<dbReference type="RefSeq" id="WP_160346615.1">
    <property type="nucleotide sequence ID" value="NZ_WSRR01000020.1"/>
</dbReference>
<accession>A0A6N8JR31</accession>
<evidence type="ECO:0000313" key="3">
    <source>
        <dbReference type="EMBL" id="MVX61419.1"/>
    </source>
</evidence>
<dbReference type="Pfam" id="PF13333">
    <property type="entry name" value="rve_2"/>
    <property type="match status" value="1"/>
</dbReference>
<organism evidence="3 4">
    <name type="scientific">Adlercreutzia mucosicola</name>
    <dbReference type="NCBI Taxonomy" id="580026"/>
    <lineage>
        <taxon>Bacteria</taxon>
        <taxon>Bacillati</taxon>
        <taxon>Actinomycetota</taxon>
        <taxon>Coriobacteriia</taxon>
        <taxon>Eggerthellales</taxon>
        <taxon>Eggerthellaceae</taxon>
        <taxon>Adlercreutzia</taxon>
    </lineage>
</organism>
<evidence type="ECO:0000256" key="1">
    <source>
        <dbReference type="ARBA" id="ARBA00002286"/>
    </source>
</evidence>
<dbReference type="EMBL" id="WSRR01000020">
    <property type="protein sequence ID" value="MVX61419.1"/>
    <property type="molecule type" value="Genomic_DNA"/>
</dbReference>
<dbReference type="InterPro" id="IPR012337">
    <property type="entry name" value="RNaseH-like_sf"/>
</dbReference>
<dbReference type="OrthoDB" id="3173629at2"/>
<name>A0A6N8JR31_9ACTN</name>
<comment type="caution">
    <text evidence="3">The sequence shown here is derived from an EMBL/GenBank/DDBJ whole genome shotgun (WGS) entry which is preliminary data.</text>
</comment>
<dbReference type="SUPFAM" id="SSF53098">
    <property type="entry name" value="Ribonuclease H-like"/>
    <property type="match status" value="1"/>
</dbReference>
<evidence type="ECO:0000313" key="4">
    <source>
        <dbReference type="Proteomes" id="UP000463388"/>
    </source>
</evidence>
<proteinExistence type="predicted"/>
<dbReference type="Gene3D" id="3.30.420.10">
    <property type="entry name" value="Ribonuclease H-like superfamily/Ribonuclease H"/>
    <property type="match status" value="1"/>
</dbReference>
<dbReference type="Proteomes" id="UP000463388">
    <property type="component" value="Unassembled WGS sequence"/>
</dbReference>
<dbReference type="Pfam" id="PF13276">
    <property type="entry name" value="HTH_21"/>
    <property type="match status" value="1"/>
</dbReference>
<dbReference type="InterPro" id="IPR009057">
    <property type="entry name" value="Homeodomain-like_sf"/>
</dbReference>
<dbReference type="PANTHER" id="PTHR46889">
    <property type="entry name" value="TRANSPOSASE INSF FOR INSERTION SEQUENCE IS3B-RELATED"/>
    <property type="match status" value="1"/>
</dbReference>
<dbReference type="InterPro" id="IPR048020">
    <property type="entry name" value="Transpos_IS3"/>
</dbReference>
<dbReference type="PROSITE" id="PS50994">
    <property type="entry name" value="INTEGRASE"/>
    <property type="match status" value="1"/>
</dbReference>
<dbReference type="InterPro" id="IPR001584">
    <property type="entry name" value="Integrase_cat-core"/>
</dbReference>
<dbReference type="SUPFAM" id="SSF46689">
    <property type="entry name" value="Homeodomain-like"/>
    <property type="match status" value="1"/>
</dbReference>
<dbReference type="Pfam" id="PF00665">
    <property type="entry name" value="rve"/>
    <property type="match status" value="1"/>
</dbReference>
<dbReference type="PANTHER" id="PTHR46889:SF4">
    <property type="entry name" value="TRANSPOSASE INSO FOR INSERTION SEQUENCE ELEMENT IS911B-RELATED"/>
    <property type="match status" value="1"/>
</dbReference>
<protein>
    <submittedName>
        <fullName evidence="3">IS3 family transposase</fullName>
    </submittedName>
</protein>
<dbReference type="InterPro" id="IPR036397">
    <property type="entry name" value="RNaseH_sf"/>
</dbReference>
<dbReference type="AlphaFoldDB" id="A0A6N8JR31"/>
<gene>
    <name evidence="3" type="ORF">GKZ27_08125</name>
</gene>
<comment type="function">
    <text evidence="1">Involved in the transposition of the insertion sequence.</text>
</comment>
<sequence length="434" mass="49606">MTQQQVVDKLGFPTRQCLERWLSADSRYRDQDFKRGFYPADLKLDAVRRVMGGEEPRSVAADLGVKSAGSVYNWLRIYIADGERGLMPKKRSAQEPMRRPRRDIPDDPELLRRRCEELELENAVMKEMLDVLKVDPRASAGDLATRERVRVVDALRGAFGLGAVLERMGLPRSTYYHARAAMRRPDKYAELRRDIARRFADSRGRYGYRRIWLGMRSSGTTVSEKVVRRIMAEEGLVARCIRKRMRYSSYGGEITEAPPNILAREFRAPAPNMRWVTDITEMRAADGKVYLSPVIDLFDGMIVAWGVSRSPNALLANTMLERAISTLPEGARPIVHTDWGVHYRWDGWIDLMDRHGLVRSMSRKACSPDNAAAEGFFGRLKVEMYHGAGWERRTAAELEAELADYMDWYNRDRIKASLGGMSPYNYRKSLGLAA</sequence>
<keyword evidence="4" id="KW-1185">Reference proteome</keyword>
<feature type="domain" description="Integrase catalytic" evidence="2">
    <location>
        <begin position="267"/>
        <end position="431"/>
    </location>
</feature>
<dbReference type="NCBIfam" id="NF033516">
    <property type="entry name" value="transpos_IS3"/>
    <property type="match status" value="1"/>
</dbReference>
<evidence type="ECO:0000259" key="2">
    <source>
        <dbReference type="PROSITE" id="PS50994"/>
    </source>
</evidence>
<dbReference type="InterPro" id="IPR025948">
    <property type="entry name" value="HTH-like_dom"/>
</dbReference>
<dbReference type="GO" id="GO:0003676">
    <property type="term" value="F:nucleic acid binding"/>
    <property type="evidence" value="ECO:0007669"/>
    <property type="project" value="InterPro"/>
</dbReference>